<dbReference type="Proteomes" id="UP001597135">
    <property type="component" value="Unassembled WGS sequence"/>
</dbReference>
<name>A0ABW3ZM48_9RHOB</name>
<gene>
    <name evidence="1" type="ORF">ACFQ4E_14900</name>
</gene>
<accession>A0ABW3ZM48</accession>
<organism evidence="1 2">
    <name type="scientific">Litorisediminicola beolgyonensis</name>
    <dbReference type="NCBI Taxonomy" id="1173614"/>
    <lineage>
        <taxon>Bacteria</taxon>
        <taxon>Pseudomonadati</taxon>
        <taxon>Pseudomonadota</taxon>
        <taxon>Alphaproteobacteria</taxon>
        <taxon>Rhodobacterales</taxon>
        <taxon>Paracoccaceae</taxon>
        <taxon>Litorisediminicola</taxon>
    </lineage>
</organism>
<reference evidence="2" key="1">
    <citation type="journal article" date="2019" name="Int. J. Syst. Evol. Microbiol.">
        <title>The Global Catalogue of Microorganisms (GCM) 10K type strain sequencing project: providing services to taxonomists for standard genome sequencing and annotation.</title>
        <authorList>
            <consortium name="The Broad Institute Genomics Platform"/>
            <consortium name="The Broad Institute Genome Sequencing Center for Infectious Disease"/>
            <person name="Wu L."/>
            <person name="Ma J."/>
        </authorList>
    </citation>
    <scope>NUCLEOTIDE SEQUENCE [LARGE SCALE GENOMIC DNA]</scope>
    <source>
        <strain evidence="2">CCUG 62953</strain>
    </source>
</reference>
<comment type="caution">
    <text evidence="1">The sequence shown here is derived from an EMBL/GenBank/DDBJ whole genome shotgun (WGS) entry which is preliminary data.</text>
</comment>
<sequence length="307" mass="35027">MILERDQIVEAMDYIQADPNYSFECTQIAITGPDRCAILFEISDPDHEIRVCVIFDVEGFDPAKARPIMVTDLWMYSLSATSMEDLSALEVGRDIWRGGPDNWARTQAADWFNNQVWCFDPATTFLIGAHGQASRFDGTTYTPIKPAADALLFDIHGLRSDHIYCVGASGTLLRLDGDGWERIDLYSNQRLRGVDATRPELLRVCGDNGVCLEVRNQTEIVPITAPGSYFFTVREWREEVYWGDSWHGVYRQRGTDLEEFHESGMAYDFRCDENFLYSVGTDMAWRFDGDDWKALRLNYADGVFSLV</sequence>
<dbReference type="EMBL" id="JBHTMU010000029">
    <property type="protein sequence ID" value="MFD1343713.1"/>
    <property type="molecule type" value="Genomic_DNA"/>
</dbReference>
<dbReference type="RefSeq" id="WP_386804895.1">
    <property type="nucleotide sequence ID" value="NZ_JBHTMU010000029.1"/>
</dbReference>
<evidence type="ECO:0000313" key="2">
    <source>
        <dbReference type="Proteomes" id="UP001597135"/>
    </source>
</evidence>
<keyword evidence="2" id="KW-1185">Reference proteome</keyword>
<protein>
    <submittedName>
        <fullName evidence="1">Uncharacterized protein</fullName>
    </submittedName>
</protein>
<proteinExistence type="predicted"/>
<evidence type="ECO:0000313" key="1">
    <source>
        <dbReference type="EMBL" id="MFD1343713.1"/>
    </source>
</evidence>